<dbReference type="Proteomes" id="UP000287388">
    <property type="component" value="Chromosome"/>
</dbReference>
<proteinExistence type="predicted"/>
<evidence type="ECO:0000313" key="4">
    <source>
        <dbReference type="EMBL" id="QAT14651.1"/>
    </source>
</evidence>
<evidence type="ECO:0000313" key="5">
    <source>
        <dbReference type="Proteomes" id="UP000287388"/>
    </source>
</evidence>
<reference evidence="4 5" key="1">
    <citation type="submission" date="2019-01" db="EMBL/GenBank/DDBJ databases">
        <title>Brevundimonas diminuta Genome sequencing and assembly.</title>
        <authorList>
            <person name="Chen H."/>
        </authorList>
    </citation>
    <scope>NUCLEOTIDE SEQUENCE [LARGE SCALE GENOMIC DNA]</scope>
    <source>
        <strain evidence="5">ATCC(B) 19146</strain>
    </source>
</reference>
<organism evidence="4 5">
    <name type="scientific">Brevundimonas diminuta</name>
    <name type="common">Pseudomonas diminuta</name>
    <dbReference type="NCBI Taxonomy" id="293"/>
    <lineage>
        <taxon>Bacteria</taxon>
        <taxon>Pseudomonadati</taxon>
        <taxon>Pseudomonadota</taxon>
        <taxon>Alphaproteobacteria</taxon>
        <taxon>Caulobacterales</taxon>
        <taxon>Caulobacteraceae</taxon>
        <taxon>Brevundimonas</taxon>
    </lineage>
</organism>
<accession>A0A410NXS6</accession>
<gene>
    <name evidence="4" type="ORF">EQG53_09955</name>
</gene>
<dbReference type="PANTHER" id="PTHR24198">
    <property type="entry name" value="ANKYRIN REPEAT AND PROTEIN KINASE DOMAIN-CONTAINING PROTEIN"/>
    <property type="match status" value="1"/>
</dbReference>
<dbReference type="KEGG" id="bdm:EQG53_09955"/>
<evidence type="ECO:0000256" key="2">
    <source>
        <dbReference type="ARBA" id="ARBA00023043"/>
    </source>
</evidence>
<dbReference type="PROSITE" id="PS50088">
    <property type="entry name" value="ANK_REPEAT"/>
    <property type="match status" value="2"/>
</dbReference>
<dbReference type="Pfam" id="PF13637">
    <property type="entry name" value="Ank_4"/>
    <property type="match status" value="1"/>
</dbReference>
<name>A0A410NXS6_BREDI</name>
<feature type="repeat" description="ANK" evidence="3">
    <location>
        <begin position="177"/>
        <end position="203"/>
    </location>
</feature>
<dbReference type="InterPro" id="IPR036770">
    <property type="entry name" value="Ankyrin_rpt-contain_sf"/>
</dbReference>
<feature type="repeat" description="ANK" evidence="3">
    <location>
        <begin position="144"/>
        <end position="176"/>
    </location>
</feature>
<keyword evidence="2 3" id="KW-0040">ANK repeat</keyword>
<evidence type="ECO:0000256" key="3">
    <source>
        <dbReference type="PROSITE-ProRule" id="PRU00023"/>
    </source>
</evidence>
<evidence type="ECO:0000256" key="1">
    <source>
        <dbReference type="ARBA" id="ARBA00022737"/>
    </source>
</evidence>
<dbReference type="PANTHER" id="PTHR24198:SF165">
    <property type="entry name" value="ANKYRIN REPEAT-CONTAINING PROTEIN-RELATED"/>
    <property type="match status" value="1"/>
</dbReference>
<dbReference type="SMART" id="SM00248">
    <property type="entry name" value="ANK"/>
    <property type="match status" value="4"/>
</dbReference>
<sequence>MPGRLFTPILLAGVLMSGCDARADGFVVGTVLPSPASVAALGRDGHSTRDMVEAVRDGDLAKARRLLDADPALARIGDGRNLDLLTLAVARDDRAMVSLLLEKGAPPDGPNGETSLSLALRAREPWHAQALLQAGASPDPVAPDAFWPLDEAIALNSLGAVRLLLDHGADVNRADRTGGTPLEAAVAMRNYRIAELLLERGADAWAVGVNGDTIAAALDAPVRPAEPAEAQAETRVKARMTAAGWRFPPPSAQVVRAEVLAGRWPPADAQGGRPPSPELVRRMRELWPQ</sequence>
<dbReference type="AlphaFoldDB" id="A0A410NXS6"/>
<protein>
    <submittedName>
        <fullName evidence="4">Uncharacterized protein</fullName>
    </submittedName>
</protein>
<dbReference type="Gene3D" id="1.25.40.20">
    <property type="entry name" value="Ankyrin repeat-containing domain"/>
    <property type="match status" value="1"/>
</dbReference>
<dbReference type="PROSITE" id="PS51257">
    <property type="entry name" value="PROKAR_LIPOPROTEIN"/>
    <property type="match status" value="1"/>
</dbReference>
<dbReference type="SUPFAM" id="SSF48403">
    <property type="entry name" value="Ankyrin repeat"/>
    <property type="match status" value="1"/>
</dbReference>
<keyword evidence="1" id="KW-0677">Repeat</keyword>
<dbReference type="InterPro" id="IPR002110">
    <property type="entry name" value="Ankyrin_rpt"/>
</dbReference>
<dbReference type="EMBL" id="CP035093">
    <property type="protein sequence ID" value="QAT14651.1"/>
    <property type="molecule type" value="Genomic_DNA"/>
</dbReference>
<dbReference type="PROSITE" id="PS50297">
    <property type="entry name" value="ANK_REP_REGION"/>
    <property type="match status" value="2"/>
</dbReference>